<reference evidence="2 3" key="1">
    <citation type="journal article" date="2012" name="PLoS Pathog.">
        <title>Diverse lifestyles and strategies of plant pathogenesis encoded in the genomes of eighteen Dothideomycetes fungi.</title>
        <authorList>
            <person name="Ohm R.A."/>
            <person name="Feau N."/>
            <person name="Henrissat B."/>
            <person name="Schoch C.L."/>
            <person name="Horwitz B.A."/>
            <person name="Barry K.W."/>
            <person name="Condon B.J."/>
            <person name="Copeland A.C."/>
            <person name="Dhillon B."/>
            <person name="Glaser F."/>
            <person name="Hesse C.N."/>
            <person name="Kosti I."/>
            <person name="LaButti K."/>
            <person name="Lindquist E.A."/>
            <person name="Lucas S."/>
            <person name="Salamov A.A."/>
            <person name="Bradshaw R.E."/>
            <person name="Ciuffetti L."/>
            <person name="Hamelin R.C."/>
            <person name="Kema G.H.J."/>
            <person name="Lawrence C."/>
            <person name="Scott J.A."/>
            <person name="Spatafora J.W."/>
            <person name="Turgeon B.G."/>
            <person name="de Wit P.J.G.M."/>
            <person name="Zhong S."/>
            <person name="Goodwin S.B."/>
            <person name="Grigoriev I.V."/>
        </authorList>
    </citation>
    <scope>NUCLEOTIDE SEQUENCE [LARGE SCALE GENOMIC DNA]</scope>
    <source>
        <strain evidence="2 3">SO2202</strain>
    </source>
</reference>
<evidence type="ECO:0008006" key="4">
    <source>
        <dbReference type="Google" id="ProtNLM"/>
    </source>
</evidence>
<evidence type="ECO:0000256" key="1">
    <source>
        <dbReference type="SAM" id="SignalP"/>
    </source>
</evidence>
<dbReference type="HOGENOM" id="CLU_032571_2_2_1"/>
<accession>N1QDX4</accession>
<protein>
    <recommendedName>
        <fullName evidence="4">Lytic polysaccharide monooxygenase</fullName>
    </recommendedName>
</protein>
<sequence>MRFVNAVAGLALSAAGASAHMQLFYPAPFNASNNPHRTTATADPYLEFPYDCCGENDRWVYPCRGYESLLGSPDGAPTATWEAGSTVNFTLWAPGELGGNHYGGSCQVGFSTDSARSFHVATSYEGNCPHRNNGNGPDGQSFEFQVPRDLKQGVRLFAWIWYNREQEFNMNCAAVEIVSPTPPVSSSSIMNYPSSTVANHEPIPSATSYETANGCDCLCAAPVNISTCVCTDCDEASETAGYARDTDNPTSMAFAERPLMFVADNGNDCETPRSTAELKYPDPGPEVVSGDGVYPVELPSGACGQEEMLAKQAYNDKIGE</sequence>
<keyword evidence="1" id="KW-0732">Signal</keyword>
<feature type="signal peptide" evidence="1">
    <location>
        <begin position="1"/>
        <end position="19"/>
    </location>
</feature>
<feature type="chain" id="PRO_5004110683" description="Lytic polysaccharide monooxygenase" evidence="1">
    <location>
        <begin position="20"/>
        <end position="320"/>
    </location>
</feature>
<keyword evidence="3" id="KW-1185">Reference proteome</keyword>
<dbReference type="OMA" id="VYPCRGY"/>
<dbReference type="eggNOG" id="ENOG502S34E">
    <property type="taxonomic scope" value="Eukaryota"/>
</dbReference>
<dbReference type="Proteomes" id="UP000016931">
    <property type="component" value="Unassembled WGS sequence"/>
</dbReference>
<dbReference type="RefSeq" id="XP_016758537.1">
    <property type="nucleotide sequence ID" value="XM_016903026.1"/>
</dbReference>
<dbReference type="GeneID" id="27900163"/>
<dbReference type="OrthoDB" id="2342176at2759"/>
<dbReference type="EMBL" id="KB456267">
    <property type="protein sequence ID" value="EMF10416.1"/>
    <property type="molecule type" value="Genomic_DNA"/>
</dbReference>
<evidence type="ECO:0000313" key="3">
    <source>
        <dbReference type="Proteomes" id="UP000016931"/>
    </source>
</evidence>
<dbReference type="Gene3D" id="2.70.50.70">
    <property type="match status" value="2"/>
</dbReference>
<gene>
    <name evidence="2" type="ORF">SEPMUDRAFT_143102</name>
</gene>
<dbReference type="STRING" id="692275.N1QDX4"/>
<evidence type="ECO:0000313" key="2">
    <source>
        <dbReference type="EMBL" id="EMF10416.1"/>
    </source>
</evidence>
<dbReference type="PANTHER" id="PTHR36182:SF1">
    <property type="entry name" value="PROTEIN, PUTATIVE (AFU_ORTHOLOGUE AFUA_6G10930)-RELATED"/>
    <property type="match status" value="1"/>
</dbReference>
<proteinExistence type="predicted"/>
<dbReference type="PANTHER" id="PTHR36182">
    <property type="entry name" value="PROTEIN, PUTATIVE (AFU_ORTHOLOGUE AFUA_6G10930)-RELATED"/>
    <property type="match status" value="1"/>
</dbReference>
<organism evidence="2 3">
    <name type="scientific">Sphaerulina musiva (strain SO2202)</name>
    <name type="common">Poplar stem canker fungus</name>
    <name type="synonym">Septoria musiva</name>
    <dbReference type="NCBI Taxonomy" id="692275"/>
    <lineage>
        <taxon>Eukaryota</taxon>
        <taxon>Fungi</taxon>
        <taxon>Dikarya</taxon>
        <taxon>Ascomycota</taxon>
        <taxon>Pezizomycotina</taxon>
        <taxon>Dothideomycetes</taxon>
        <taxon>Dothideomycetidae</taxon>
        <taxon>Mycosphaerellales</taxon>
        <taxon>Mycosphaerellaceae</taxon>
        <taxon>Sphaerulina</taxon>
    </lineage>
</organism>
<name>N1QDX4_SPHMS</name>
<dbReference type="AlphaFoldDB" id="N1QDX4"/>